<dbReference type="InterPro" id="IPR027921">
    <property type="entry name" value="NOPCHAP1"/>
</dbReference>
<reference evidence="2 3" key="1">
    <citation type="submission" date="2020-06" db="EMBL/GenBank/DDBJ databases">
        <title>Transcriptomic and genomic resources for Thalictrum thalictroides and T. hernandezii: Facilitating candidate gene discovery in an emerging model plant lineage.</title>
        <authorList>
            <person name="Arias T."/>
            <person name="Riano-Pachon D.M."/>
            <person name="Di Stilio V.S."/>
        </authorList>
    </citation>
    <scope>NUCLEOTIDE SEQUENCE [LARGE SCALE GENOMIC DNA]</scope>
    <source>
        <strain evidence="3">cv. WT478/WT964</strain>
        <tissue evidence="2">Leaves</tissue>
    </source>
</reference>
<dbReference type="GO" id="GO:0000492">
    <property type="term" value="P:box C/D snoRNP assembly"/>
    <property type="evidence" value="ECO:0007669"/>
    <property type="project" value="InterPro"/>
</dbReference>
<dbReference type="OrthoDB" id="1112980at2759"/>
<name>A0A7J6WTP0_THATH</name>
<comment type="caution">
    <text evidence="2">The sequence shown here is derived from an EMBL/GenBank/DDBJ whole genome shotgun (WGS) entry which is preliminary data.</text>
</comment>
<gene>
    <name evidence="2" type="ORF">FRX31_009639</name>
</gene>
<evidence type="ECO:0000313" key="2">
    <source>
        <dbReference type="EMBL" id="KAF5200774.1"/>
    </source>
</evidence>
<evidence type="ECO:0000256" key="1">
    <source>
        <dbReference type="SAM" id="MobiDB-lite"/>
    </source>
</evidence>
<sequence length="197" mass="20858">MGPASTSKDLLSLEKKTPTTSSLESTLLVCKKDILSQTPKPTTSPGPGKLVTSAVPKSQFLGKVKDFLPVMADANARLQHDAKEKSCMDYNIEELTGNESEYIEMDLVLGVADLHTPEAVAAAEAAMAGSQPVIPLAADCSGSDLEGSDDEDNNNGDDANAHLKACSSNKLEITTSDKDAGLNNDRGKKRKKIVELI</sequence>
<dbReference type="EMBL" id="JABWDY010010300">
    <property type="protein sequence ID" value="KAF5200774.1"/>
    <property type="molecule type" value="Genomic_DNA"/>
</dbReference>
<feature type="compositionally biased region" description="Acidic residues" evidence="1">
    <location>
        <begin position="146"/>
        <end position="155"/>
    </location>
</feature>
<dbReference type="PANTHER" id="PTHR28674:SF1">
    <property type="entry name" value="NOP PROTEIN CHAPERONE 1"/>
    <property type="match status" value="1"/>
</dbReference>
<protein>
    <submittedName>
        <fullName evidence="2">Uncharacterized protein</fullName>
    </submittedName>
</protein>
<dbReference type="Pfam" id="PF15370">
    <property type="entry name" value="NOPCHAP1"/>
    <property type="match status" value="1"/>
</dbReference>
<evidence type="ECO:0000313" key="3">
    <source>
        <dbReference type="Proteomes" id="UP000554482"/>
    </source>
</evidence>
<dbReference type="AlphaFoldDB" id="A0A7J6WTP0"/>
<accession>A0A7J6WTP0</accession>
<dbReference type="PANTHER" id="PTHR28674">
    <property type="entry name" value="SIMILAR TO DNA SEGMENT, CHR 10, WAYNE STATE UNIVERSITY 102,-EXPRESSED"/>
    <property type="match status" value="1"/>
</dbReference>
<keyword evidence="3" id="KW-1185">Reference proteome</keyword>
<organism evidence="2 3">
    <name type="scientific">Thalictrum thalictroides</name>
    <name type="common">Rue-anemone</name>
    <name type="synonym">Anemone thalictroides</name>
    <dbReference type="NCBI Taxonomy" id="46969"/>
    <lineage>
        <taxon>Eukaryota</taxon>
        <taxon>Viridiplantae</taxon>
        <taxon>Streptophyta</taxon>
        <taxon>Embryophyta</taxon>
        <taxon>Tracheophyta</taxon>
        <taxon>Spermatophyta</taxon>
        <taxon>Magnoliopsida</taxon>
        <taxon>Ranunculales</taxon>
        <taxon>Ranunculaceae</taxon>
        <taxon>Thalictroideae</taxon>
        <taxon>Thalictrum</taxon>
    </lineage>
</organism>
<feature type="region of interest" description="Disordered" evidence="1">
    <location>
        <begin position="1"/>
        <end position="22"/>
    </location>
</feature>
<dbReference type="GO" id="GO:0062064">
    <property type="term" value="F:box C/D methylation guide snoRNP complex binding"/>
    <property type="evidence" value="ECO:0007669"/>
    <property type="project" value="TreeGrafter"/>
</dbReference>
<feature type="region of interest" description="Disordered" evidence="1">
    <location>
        <begin position="138"/>
        <end position="168"/>
    </location>
</feature>
<dbReference type="Proteomes" id="UP000554482">
    <property type="component" value="Unassembled WGS sequence"/>
</dbReference>
<proteinExistence type="predicted"/>